<protein>
    <submittedName>
        <fullName evidence="2">DUF4369 domain-containing protein</fullName>
    </submittedName>
</protein>
<dbReference type="Pfam" id="PF14289">
    <property type="entry name" value="DUF4369"/>
    <property type="match status" value="1"/>
</dbReference>
<name>A0ABT8CQC7_9FLAO</name>
<comment type="caution">
    <text evidence="2">The sequence shown here is derived from an EMBL/GenBank/DDBJ whole genome shotgun (WGS) entry which is preliminary data.</text>
</comment>
<accession>A0ABT8CQC7</accession>
<sequence length="237" mass="26447">MKKIFILLLTTSFIIACNKKSGDDNLKIVGNIEGLSQGKLYLQTVKDSALVTLDSMIIKGNSHFETSLHIEEPQVMYLSLDRGTSLSEDNYILFFAEPGELKINSTLSHFFADAKIEGSENQKLYQNYLDTKKKILTAKNDLIRAQVLADKNNQEAASDSLLTLIGKTDKRMYLNAVNFSVKNKDKAVAAYIALTEVAPLSHVYLDTISNALTPEVKKSLYGKILTDYIEEVKSINQ</sequence>
<keyword evidence="3" id="KW-1185">Reference proteome</keyword>
<dbReference type="Proteomes" id="UP001242368">
    <property type="component" value="Unassembled WGS sequence"/>
</dbReference>
<proteinExistence type="predicted"/>
<evidence type="ECO:0000259" key="1">
    <source>
        <dbReference type="Pfam" id="PF14289"/>
    </source>
</evidence>
<evidence type="ECO:0000313" key="3">
    <source>
        <dbReference type="Proteomes" id="UP001242368"/>
    </source>
</evidence>
<feature type="domain" description="DUF4369" evidence="1">
    <location>
        <begin position="27"/>
        <end position="125"/>
    </location>
</feature>
<gene>
    <name evidence="2" type="ORF">QW060_04460</name>
</gene>
<reference evidence="3" key="1">
    <citation type="journal article" date="2019" name="Int. J. Syst. Evol. Microbiol.">
        <title>The Global Catalogue of Microorganisms (GCM) 10K type strain sequencing project: providing services to taxonomists for standard genome sequencing and annotation.</title>
        <authorList>
            <consortium name="The Broad Institute Genomics Platform"/>
            <consortium name="The Broad Institute Genome Sequencing Center for Infectious Disease"/>
            <person name="Wu L."/>
            <person name="Ma J."/>
        </authorList>
    </citation>
    <scope>NUCLEOTIDE SEQUENCE [LARGE SCALE GENOMIC DNA]</scope>
    <source>
        <strain evidence="3">CECT 7184</strain>
    </source>
</reference>
<dbReference type="EMBL" id="JAUFQU010000001">
    <property type="protein sequence ID" value="MDN3706376.1"/>
    <property type="molecule type" value="Genomic_DNA"/>
</dbReference>
<dbReference type="PROSITE" id="PS51257">
    <property type="entry name" value="PROKAR_LIPOPROTEIN"/>
    <property type="match status" value="1"/>
</dbReference>
<dbReference type="RefSeq" id="WP_290362449.1">
    <property type="nucleotide sequence ID" value="NZ_JAUFQU010000001.1"/>
</dbReference>
<evidence type="ECO:0000313" key="2">
    <source>
        <dbReference type="EMBL" id="MDN3706376.1"/>
    </source>
</evidence>
<organism evidence="2 3">
    <name type="scientific">Paenimyroides ceti</name>
    <dbReference type="NCBI Taxonomy" id="395087"/>
    <lineage>
        <taxon>Bacteria</taxon>
        <taxon>Pseudomonadati</taxon>
        <taxon>Bacteroidota</taxon>
        <taxon>Flavobacteriia</taxon>
        <taxon>Flavobacteriales</taxon>
        <taxon>Flavobacteriaceae</taxon>
        <taxon>Paenimyroides</taxon>
    </lineage>
</organism>
<dbReference type="InterPro" id="IPR025380">
    <property type="entry name" value="DUF4369"/>
</dbReference>